<accession>A0A3P1C2Y1</accession>
<reference evidence="1 2" key="1">
    <citation type="submission" date="2018-11" db="EMBL/GenBank/DDBJ databases">
        <authorList>
            <person name="Zhou Z."/>
            <person name="Wang G."/>
        </authorList>
    </citation>
    <scope>NUCLEOTIDE SEQUENCE [LARGE SCALE GENOMIC DNA]</scope>
    <source>
        <strain evidence="1 2">KCTC52004</strain>
    </source>
</reference>
<dbReference type="AlphaFoldDB" id="A0A3P1C2Y1"/>
<name>A0A3P1C2Y1_9BACT</name>
<proteinExistence type="predicted"/>
<sequence length="80" mass="9189">MIFHIRPNRRPVGRRHRYFQGIALILRKNNRLTGIDIIAMRLPELVGSGSASIAYCLQEIPIPIKETSNSRRKGFIKMNS</sequence>
<organism evidence="1 2">
    <name type="scientific">Larkinella rosea</name>
    <dbReference type="NCBI Taxonomy" id="2025312"/>
    <lineage>
        <taxon>Bacteria</taxon>
        <taxon>Pseudomonadati</taxon>
        <taxon>Bacteroidota</taxon>
        <taxon>Cytophagia</taxon>
        <taxon>Cytophagales</taxon>
        <taxon>Spirosomataceae</taxon>
        <taxon>Larkinella</taxon>
    </lineage>
</organism>
<protein>
    <submittedName>
        <fullName evidence="1">Uncharacterized protein</fullName>
    </submittedName>
</protein>
<gene>
    <name evidence="1" type="ORF">EHT25_05120</name>
</gene>
<comment type="caution">
    <text evidence="1">The sequence shown here is derived from an EMBL/GenBank/DDBJ whole genome shotgun (WGS) entry which is preliminary data.</text>
</comment>
<dbReference type="EMBL" id="RQJO01000007">
    <property type="protein sequence ID" value="RRB07164.1"/>
    <property type="molecule type" value="Genomic_DNA"/>
</dbReference>
<evidence type="ECO:0000313" key="1">
    <source>
        <dbReference type="EMBL" id="RRB07164.1"/>
    </source>
</evidence>
<keyword evidence="2" id="KW-1185">Reference proteome</keyword>
<dbReference type="Proteomes" id="UP000271925">
    <property type="component" value="Unassembled WGS sequence"/>
</dbReference>
<dbReference type="RefSeq" id="WP_124871607.1">
    <property type="nucleotide sequence ID" value="NZ_RQJO01000007.1"/>
</dbReference>
<evidence type="ECO:0000313" key="2">
    <source>
        <dbReference type="Proteomes" id="UP000271925"/>
    </source>
</evidence>